<evidence type="ECO:0000313" key="1">
    <source>
        <dbReference type="EMBL" id="VDI73389.1"/>
    </source>
</evidence>
<comment type="caution">
    <text evidence="1">The sequence shown here is derived from an EMBL/GenBank/DDBJ whole genome shotgun (WGS) entry which is preliminary data.</text>
</comment>
<dbReference type="EMBL" id="UYJE01009423">
    <property type="protein sequence ID" value="VDI73389.1"/>
    <property type="molecule type" value="Genomic_DNA"/>
</dbReference>
<reference evidence="1" key="1">
    <citation type="submission" date="2018-11" db="EMBL/GenBank/DDBJ databases">
        <authorList>
            <person name="Alioto T."/>
            <person name="Alioto T."/>
        </authorList>
    </citation>
    <scope>NUCLEOTIDE SEQUENCE</scope>
</reference>
<dbReference type="AlphaFoldDB" id="A0A8B6H4H1"/>
<dbReference type="InterPro" id="IPR016024">
    <property type="entry name" value="ARM-type_fold"/>
</dbReference>
<dbReference type="SUPFAM" id="SSF48371">
    <property type="entry name" value="ARM repeat"/>
    <property type="match status" value="1"/>
</dbReference>
<proteinExistence type="predicted"/>
<dbReference type="OrthoDB" id="10493544at2759"/>
<gene>
    <name evidence="1" type="ORF">MGAL_10B037365</name>
</gene>
<sequence length="153" mass="17156">MSGTVFSQVSETILFLQNCRPDIQEQAIISIDKFLEISNGFLSVFNNKRTIEILCQFLDVGERISTLVEIYTALSSLCVSSSRICEWAKNFGVCTVAQKHLEKIGETSVEEAALKYLVKLMERSADQLRQDKLIRAVVSVLDKSQSEKVSQTS</sequence>
<evidence type="ECO:0000313" key="2">
    <source>
        <dbReference type="Proteomes" id="UP000596742"/>
    </source>
</evidence>
<dbReference type="InterPro" id="IPR011989">
    <property type="entry name" value="ARM-like"/>
</dbReference>
<dbReference type="Gene3D" id="1.25.10.10">
    <property type="entry name" value="Leucine-rich Repeat Variant"/>
    <property type="match status" value="1"/>
</dbReference>
<accession>A0A8B6H4H1</accession>
<protein>
    <submittedName>
        <fullName evidence="1">Uncharacterized protein</fullName>
    </submittedName>
</protein>
<organism evidence="1 2">
    <name type="scientific">Mytilus galloprovincialis</name>
    <name type="common">Mediterranean mussel</name>
    <dbReference type="NCBI Taxonomy" id="29158"/>
    <lineage>
        <taxon>Eukaryota</taxon>
        <taxon>Metazoa</taxon>
        <taxon>Spiralia</taxon>
        <taxon>Lophotrochozoa</taxon>
        <taxon>Mollusca</taxon>
        <taxon>Bivalvia</taxon>
        <taxon>Autobranchia</taxon>
        <taxon>Pteriomorphia</taxon>
        <taxon>Mytilida</taxon>
        <taxon>Mytiloidea</taxon>
        <taxon>Mytilidae</taxon>
        <taxon>Mytilinae</taxon>
        <taxon>Mytilus</taxon>
    </lineage>
</organism>
<dbReference type="Proteomes" id="UP000596742">
    <property type="component" value="Unassembled WGS sequence"/>
</dbReference>
<keyword evidence="2" id="KW-1185">Reference proteome</keyword>
<name>A0A8B6H4H1_MYTGA</name>